<dbReference type="InterPro" id="IPR013324">
    <property type="entry name" value="RNA_pol_sigma_r3/r4-like"/>
</dbReference>
<dbReference type="GO" id="GO:0006352">
    <property type="term" value="P:DNA-templated transcription initiation"/>
    <property type="evidence" value="ECO:0007669"/>
    <property type="project" value="InterPro"/>
</dbReference>
<comment type="function">
    <text evidence="6">Sigma factors are initiation factors that promote the attachment of RNA polymerase to specific initiation sites and are then released.</text>
</comment>
<dbReference type="NCBIfam" id="TIGR02937">
    <property type="entry name" value="sigma70-ECF"/>
    <property type="match status" value="1"/>
</dbReference>
<dbReference type="NCBIfam" id="TIGR02997">
    <property type="entry name" value="Sig70-cyanoRpoD"/>
    <property type="match status" value="1"/>
</dbReference>
<dbReference type="Gene3D" id="1.20.120.1810">
    <property type="match status" value="1"/>
</dbReference>
<dbReference type="PROSITE" id="PS00716">
    <property type="entry name" value="SIGMA70_2"/>
    <property type="match status" value="1"/>
</dbReference>
<accession>A0A1Z4JRN5</accession>
<keyword evidence="10" id="KW-1185">Reference proteome</keyword>
<dbReference type="InterPro" id="IPR036388">
    <property type="entry name" value="WH-like_DNA-bd_sf"/>
</dbReference>
<protein>
    <recommendedName>
        <fullName evidence="6">RNA polymerase sigma factor</fullName>
    </recommendedName>
</protein>
<dbReference type="Pfam" id="PF00140">
    <property type="entry name" value="Sigma70_r1_2"/>
    <property type="match status" value="1"/>
</dbReference>
<evidence type="ECO:0000313" key="9">
    <source>
        <dbReference type="EMBL" id="BAY59380.1"/>
    </source>
</evidence>
<name>A0A1Z4JRN5_LEPBY</name>
<evidence type="ECO:0000256" key="3">
    <source>
        <dbReference type="ARBA" id="ARBA00023082"/>
    </source>
</evidence>
<dbReference type="Pfam" id="PF04545">
    <property type="entry name" value="Sigma70_r4"/>
    <property type="match status" value="1"/>
</dbReference>
<dbReference type="InterPro" id="IPR009042">
    <property type="entry name" value="RNA_pol_sigma70_r1_2"/>
</dbReference>
<gene>
    <name evidence="9" type="ORF">NIES2135_62570</name>
</gene>
<organism evidence="9 10">
    <name type="scientific">Leptolyngbya boryana NIES-2135</name>
    <dbReference type="NCBI Taxonomy" id="1973484"/>
    <lineage>
        <taxon>Bacteria</taxon>
        <taxon>Bacillati</taxon>
        <taxon>Cyanobacteriota</taxon>
        <taxon>Cyanophyceae</taxon>
        <taxon>Leptolyngbyales</taxon>
        <taxon>Leptolyngbyaceae</taxon>
        <taxon>Leptolyngbya group</taxon>
        <taxon>Leptolyngbya</taxon>
    </lineage>
</organism>
<keyword evidence="4 6" id="KW-0238">DNA-binding</keyword>
<dbReference type="InterPro" id="IPR007627">
    <property type="entry name" value="RNA_pol_sigma70_r2"/>
</dbReference>
<dbReference type="Proteomes" id="UP000217895">
    <property type="component" value="Plasmid Plasmid1 dna"/>
</dbReference>
<dbReference type="GO" id="GO:0016987">
    <property type="term" value="F:sigma factor activity"/>
    <property type="evidence" value="ECO:0007669"/>
    <property type="project" value="UniProtKB-KW"/>
</dbReference>
<keyword evidence="2 6" id="KW-0805">Transcription regulation</keyword>
<evidence type="ECO:0000256" key="1">
    <source>
        <dbReference type="ARBA" id="ARBA00007788"/>
    </source>
</evidence>
<evidence type="ECO:0000256" key="2">
    <source>
        <dbReference type="ARBA" id="ARBA00023015"/>
    </source>
</evidence>
<dbReference type="InterPro" id="IPR050239">
    <property type="entry name" value="Sigma-70_RNA_pol_init_factors"/>
</dbReference>
<dbReference type="InterPro" id="IPR007624">
    <property type="entry name" value="RNA_pol_sigma70_r3"/>
</dbReference>
<reference evidence="9 10" key="1">
    <citation type="submission" date="2017-06" db="EMBL/GenBank/DDBJ databases">
        <title>Genome sequencing of cyanobaciteial culture collection at National Institute for Environmental Studies (NIES).</title>
        <authorList>
            <person name="Hirose Y."/>
            <person name="Shimura Y."/>
            <person name="Fujisawa T."/>
            <person name="Nakamura Y."/>
            <person name="Kawachi M."/>
        </authorList>
    </citation>
    <scope>NUCLEOTIDE SEQUENCE [LARGE SCALE GENOMIC DNA]</scope>
    <source>
        <strain evidence="9 10">NIES-2135</strain>
        <plasmid evidence="10">Plasmid Plasmid1 dna</plasmid>
    </source>
</reference>
<dbReference type="Pfam" id="PF04542">
    <property type="entry name" value="Sigma70_r2"/>
    <property type="match status" value="1"/>
</dbReference>
<dbReference type="GO" id="GO:0003677">
    <property type="term" value="F:DNA binding"/>
    <property type="evidence" value="ECO:0007669"/>
    <property type="project" value="UniProtKB-KW"/>
</dbReference>
<dbReference type="Gene3D" id="1.10.10.10">
    <property type="entry name" value="Winged helix-like DNA-binding domain superfamily/Winged helix DNA-binding domain"/>
    <property type="match status" value="2"/>
</dbReference>
<evidence type="ECO:0000256" key="5">
    <source>
        <dbReference type="ARBA" id="ARBA00023163"/>
    </source>
</evidence>
<feature type="domain" description="RNA polymerase sigma-70" evidence="7">
    <location>
        <begin position="110"/>
        <end position="123"/>
    </location>
</feature>
<dbReference type="AlphaFoldDB" id="A0A1Z4JRN5"/>
<evidence type="ECO:0000259" key="7">
    <source>
        <dbReference type="PROSITE" id="PS00715"/>
    </source>
</evidence>
<keyword evidence="9" id="KW-0614">Plasmid</keyword>
<dbReference type="PRINTS" id="PR00046">
    <property type="entry name" value="SIGMA70FCT"/>
</dbReference>
<dbReference type="PROSITE" id="PS00715">
    <property type="entry name" value="SIGMA70_1"/>
    <property type="match status" value="1"/>
</dbReference>
<dbReference type="PANTHER" id="PTHR30603:SF60">
    <property type="entry name" value="RNA POLYMERASE SIGMA FACTOR RPOD"/>
    <property type="match status" value="1"/>
</dbReference>
<dbReference type="InterPro" id="IPR013325">
    <property type="entry name" value="RNA_pol_sigma_r2"/>
</dbReference>
<dbReference type="InterPro" id="IPR014284">
    <property type="entry name" value="RNA_pol_sigma-70_dom"/>
</dbReference>
<dbReference type="InterPro" id="IPR007630">
    <property type="entry name" value="RNA_pol_sigma70_r4"/>
</dbReference>
<proteinExistence type="inferred from homology"/>
<comment type="similarity">
    <text evidence="1 6">Belongs to the sigma-70 factor family.</text>
</comment>
<dbReference type="Pfam" id="PF04539">
    <property type="entry name" value="Sigma70_r3"/>
    <property type="match status" value="1"/>
</dbReference>
<evidence type="ECO:0000256" key="4">
    <source>
        <dbReference type="ARBA" id="ARBA00023125"/>
    </source>
</evidence>
<dbReference type="CDD" id="cd06171">
    <property type="entry name" value="Sigma70_r4"/>
    <property type="match status" value="1"/>
</dbReference>
<dbReference type="InterPro" id="IPR017848">
    <property type="entry name" value="RNA_pol_sigma_RpoD/SigA_cyanob"/>
</dbReference>
<evidence type="ECO:0000256" key="6">
    <source>
        <dbReference type="RuleBase" id="RU362124"/>
    </source>
</evidence>
<dbReference type="PANTHER" id="PTHR30603">
    <property type="entry name" value="RNA POLYMERASE SIGMA FACTOR RPO"/>
    <property type="match status" value="1"/>
</dbReference>
<evidence type="ECO:0000313" key="10">
    <source>
        <dbReference type="Proteomes" id="UP000217895"/>
    </source>
</evidence>
<dbReference type="SUPFAM" id="SSF88946">
    <property type="entry name" value="Sigma2 domain of RNA polymerase sigma factors"/>
    <property type="match status" value="1"/>
</dbReference>
<evidence type="ECO:0000259" key="8">
    <source>
        <dbReference type="PROSITE" id="PS00716"/>
    </source>
</evidence>
<dbReference type="EMBL" id="AP018204">
    <property type="protein sequence ID" value="BAY59380.1"/>
    <property type="molecule type" value="Genomic_DNA"/>
</dbReference>
<dbReference type="InterPro" id="IPR000943">
    <property type="entry name" value="RNA_pol_sigma70"/>
</dbReference>
<dbReference type="SUPFAM" id="SSF88659">
    <property type="entry name" value="Sigma3 and sigma4 domains of RNA polymerase sigma factors"/>
    <property type="match status" value="2"/>
</dbReference>
<feature type="domain" description="RNA polymerase sigma-70" evidence="8">
    <location>
        <begin position="280"/>
        <end position="306"/>
    </location>
</feature>
<sequence length="314" mass="35927">MSKMALNSIDLYLQEIGRVPLLTPTQEVEYGKQVQLLVKLQQVREDFIQRLHRNPTMEEWIRAAQLSSSQQLDQILIEGESAKRKMIEANLRLVVAVAKRYQKRHMDLLDLIQEGTLGLERGVIKFDPSRGYKFSTYAYWWIRQGITRAIASQSRTIRLPSHVTEKLNKIKKAQHELGQQLGRTATLLEIAQVVGLSSAQIREYLAFARQPASLNQVIGVGEAKEVERQELLPDERISPDDYVTEIALCEEVIDLLKQLPLQQRKILSLRFGLEDGQALSLSQVGLRLQLSKERVRQLERQALVVLRQCVSSQP</sequence>
<keyword evidence="3 6" id="KW-0731">Sigma factor</keyword>
<keyword evidence="5 6" id="KW-0804">Transcription</keyword>
<geneLocation type="plasmid" evidence="9">
    <name>plasmid1</name>
</geneLocation>